<dbReference type="SUPFAM" id="SSF55103">
    <property type="entry name" value="FAD-linked oxidases, C-terminal domain"/>
    <property type="match status" value="1"/>
</dbReference>
<dbReference type="PROSITE" id="PS51387">
    <property type="entry name" value="FAD_PCMH"/>
    <property type="match status" value="1"/>
</dbReference>
<protein>
    <submittedName>
        <fullName evidence="5">FAD-binding oxidoreductase</fullName>
    </submittedName>
</protein>
<dbReference type="InterPro" id="IPR016169">
    <property type="entry name" value="FAD-bd_PCMH_sub2"/>
</dbReference>
<name>A0ABZ2CSL6_9BACI</name>
<keyword evidence="2" id="KW-0274">FAD</keyword>
<proteinExistence type="predicted"/>
<organism evidence="5 6">
    <name type="scientific">Shouchella rhizosphaerae</name>
    <dbReference type="NCBI Taxonomy" id="866786"/>
    <lineage>
        <taxon>Bacteria</taxon>
        <taxon>Bacillati</taxon>
        <taxon>Bacillota</taxon>
        <taxon>Bacilli</taxon>
        <taxon>Bacillales</taxon>
        <taxon>Bacillaceae</taxon>
        <taxon>Shouchella</taxon>
    </lineage>
</organism>
<dbReference type="InterPro" id="IPR016164">
    <property type="entry name" value="FAD-linked_Oxase-like_C"/>
</dbReference>
<evidence type="ECO:0000259" key="4">
    <source>
        <dbReference type="PROSITE" id="PS51387"/>
    </source>
</evidence>
<reference evidence="5 6" key="1">
    <citation type="submission" date="2024-01" db="EMBL/GenBank/DDBJ databases">
        <title>Culturomics analysis of mouse respiratory tract.</title>
        <authorList>
            <person name="Phillips A.M."/>
            <person name="Collette N.M."/>
            <person name="Mageeney C.M."/>
            <person name="Sinha A."/>
            <person name="Hern K.E."/>
            <person name="Arkin A.P."/>
            <person name="Williams K.P."/>
            <person name="Branda S."/>
        </authorList>
    </citation>
    <scope>NUCLEOTIDE SEQUENCE [LARGE SCALE GENOMIC DNA]</scope>
    <source>
        <strain evidence="5 6">CP20</strain>
    </source>
</reference>
<dbReference type="SUPFAM" id="SSF56176">
    <property type="entry name" value="FAD-binding/transporter-associated domain-like"/>
    <property type="match status" value="1"/>
</dbReference>
<dbReference type="Gene3D" id="3.30.465.10">
    <property type="match status" value="1"/>
</dbReference>
<dbReference type="InterPro" id="IPR006094">
    <property type="entry name" value="Oxid_FAD_bind_N"/>
</dbReference>
<feature type="domain" description="FAD-binding PCMH-type" evidence="4">
    <location>
        <begin position="15"/>
        <end position="202"/>
    </location>
</feature>
<accession>A0ABZ2CSL6</accession>
<sequence>MLSDLKSAFPELAMEPGSPDSWLGNGGHVHVYPTSEKEVVGLLKFAYDHGKSVSVQGNGSKRGFGGLKESYDVLLSLSKYTGVIEHSPGDMVVTVKAGTAFHELQAYLAKHQQQVSLDPAMPHLSTVGGVIASNDSGPKRMGYGSARDIVLGLKVVYPDGTVIRTGGKVVKNVAGYDMNKLFIGSMGTIGVITEITLKLMPLPKCESLVFIPFQDNRLDELRSFVVTQFDSTLEPTAFEFISPSLAEQLTGRKQWALAIGLEDVESSVIYQENIVKQAVPKEAADVHIFRSEEARAFWNGLMNISPNGMGEPSEQAAIKVGLKIGVKNIDVLQMLAECVALQQRHNLVVYGHGGFGHGLCHVVLQGTSEDVEAAIQALRGTAKKLNGYVIVKHIPFFLRQSINVWGDKPDYFFLFEGIKASIDPRRVLNETRFIGGI</sequence>
<evidence type="ECO:0000313" key="6">
    <source>
        <dbReference type="Proteomes" id="UP001341136"/>
    </source>
</evidence>
<keyword evidence="6" id="KW-1185">Reference proteome</keyword>
<dbReference type="PANTHER" id="PTHR11748">
    <property type="entry name" value="D-LACTATE DEHYDROGENASE"/>
    <property type="match status" value="1"/>
</dbReference>
<dbReference type="InterPro" id="IPR036318">
    <property type="entry name" value="FAD-bd_PCMH-like_sf"/>
</dbReference>
<dbReference type="InterPro" id="IPR016166">
    <property type="entry name" value="FAD-bd_PCMH"/>
</dbReference>
<keyword evidence="3" id="KW-0560">Oxidoreductase</keyword>
<keyword evidence="1" id="KW-0285">Flavoprotein</keyword>
<dbReference type="PANTHER" id="PTHR11748:SF103">
    <property type="entry name" value="GLYCOLATE OXIDASE SUBUNIT GLCE"/>
    <property type="match status" value="1"/>
</dbReference>
<dbReference type="RefSeq" id="WP_244153280.1">
    <property type="nucleotide sequence ID" value="NZ_CP144921.1"/>
</dbReference>
<evidence type="ECO:0000256" key="2">
    <source>
        <dbReference type="ARBA" id="ARBA00022827"/>
    </source>
</evidence>
<dbReference type="Proteomes" id="UP001341136">
    <property type="component" value="Chromosome"/>
</dbReference>
<evidence type="ECO:0000256" key="3">
    <source>
        <dbReference type="ARBA" id="ARBA00023002"/>
    </source>
</evidence>
<evidence type="ECO:0000256" key="1">
    <source>
        <dbReference type="ARBA" id="ARBA00022630"/>
    </source>
</evidence>
<dbReference type="Pfam" id="PF01565">
    <property type="entry name" value="FAD_binding_4"/>
    <property type="match status" value="1"/>
</dbReference>
<dbReference type="EMBL" id="CP144921">
    <property type="protein sequence ID" value="WWA30045.1"/>
    <property type="molecule type" value="Genomic_DNA"/>
</dbReference>
<gene>
    <name evidence="5" type="ORF">V5G21_20450</name>
</gene>
<evidence type="ECO:0000313" key="5">
    <source>
        <dbReference type="EMBL" id="WWA30045.1"/>
    </source>
</evidence>